<dbReference type="AlphaFoldDB" id="A0A8X8BCD1"/>
<proteinExistence type="predicted"/>
<evidence type="ECO:0000313" key="1">
    <source>
        <dbReference type="EMBL" id="KAG2333309.1"/>
    </source>
</evidence>
<dbReference type="EMBL" id="JAAMPC010000001">
    <property type="protein sequence ID" value="KAG2333309.1"/>
    <property type="molecule type" value="Genomic_DNA"/>
</dbReference>
<reference evidence="1 2" key="1">
    <citation type="submission" date="2020-02" db="EMBL/GenBank/DDBJ databases">
        <authorList>
            <person name="Ma Q."/>
            <person name="Huang Y."/>
            <person name="Song X."/>
            <person name="Pei D."/>
        </authorList>
    </citation>
    <scope>NUCLEOTIDE SEQUENCE [LARGE SCALE GENOMIC DNA]</scope>
    <source>
        <strain evidence="1">Sxm20200214</strain>
        <tissue evidence="1">Leaf</tissue>
    </source>
</reference>
<protein>
    <submittedName>
        <fullName evidence="1">Uncharacterized protein</fullName>
    </submittedName>
</protein>
<gene>
    <name evidence="1" type="ORF">Bca52824_004489</name>
</gene>
<comment type="caution">
    <text evidence="1">The sequence shown here is derived from an EMBL/GenBank/DDBJ whole genome shotgun (WGS) entry which is preliminary data.</text>
</comment>
<dbReference type="PANTHER" id="PTHR36811:SF3">
    <property type="entry name" value="(RAPE) HYPOTHETICAL PROTEIN"/>
    <property type="match status" value="1"/>
</dbReference>
<name>A0A8X8BCD1_BRACI</name>
<dbReference type="OrthoDB" id="1080856at2759"/>
<keyword evidence="2" id="KW-1185">Reference proteome</keyword>
<dbReference type="PANTHER" id="PTHR36811">
    <property type="entry name" value="OS08G0444440 PROTEIN"/>
    <property type="match status" value="1"/>
</dbReference>
<accession>A0A8X8BCD1</accession>
<organism evidence="1 2">
    <name type="scientific">Brassica carinata</name>
    <name type="common">Ethiopian mustard</name>
    <name type="synonym">Abyssinian cabbage</name>
    <dbReference type="NCBI Taxonomy" id="52824"/>
    <lineage>
        <taxon>Eukaryota</taxon>
        <taxon>Viridiplantae</taxon>
        <taxon>Streptophyta</taxon>
        <taxon>Embryophyta</taxon>
        <taxon>Tracheophyta</taxon>
        <taxon>Spermatophyta</taxon>
        <taxon>Magnoliopsida</taxon>
        <taxon>eudicotyledons</taxon>
        <taxon>Gunneridae</taxon>
        <taxon>Pentapetalae</taxon>
        <taxon>rosids</taxon>
        <taxon>malvids</taxon>
        <taxon>Brassicales</taxon>
        <taxon>Brassicaceae</taxon>
        <taxon>Brassiceae</taxon>
        <taxon>Brassica</taxon>
    </lineage>
</organism>
<sequence>MEGGKRTPLSVRKKPKRTNTRLVKSIVAYLQCDSYLFTPLFSKFHRRCRCLLRRLVSYHRRLTELRITSLVTMEVSTSSAVMREDNNNYRDLRSSDIAEHTFHSEHYSS</sequence>
<evidence type="ECO:0000313" key="2">
    <source>
        <dbReference type="Proteomes" id="UP000886595"/>
    </source>
</evidence>
<dbReference type="Proteomes" id="UP000886595">
    <property type="component" value="Unassembled WGS sequence"/>
</dbReference>